<organism evidence="3 4">
    <name type="scientific">Lolium multiflorum</name>
    <name type="common">Italian ryegrass</name>
    <name type="synonym">Lolium perenne subsp. multiflorum</name>
    <dbReference type="NCBI Taxonomy" id="4521"/>
    <lineage>
        <taxon>Eukaryota</taxon>
        <taxon>Viridiplantae</taxon>
        <taxon>Streptophyta</taxon>
        <taxon>Embryophyta</taxon>
        <taxon>Tracheophyta</taxon>
        <taxon>Spermatophyta</taxon>
        <taxon>Magnoliopsida</taxon>
        <taxon>Liliopsida</taxon>
        <taxon>Poales</taxon>
        <taxon>Poaceae</taxon>
        <taxon>BOP clade</taxon>
        <taxon>Pooideae</taxon>
        <taxon>Poodae</taxon>
        <taxon>Poeae</taxon>
        <taxon>Poeae Chloroplast Group 2 (Poeae type)</taxon>
        <taxon>Loliodinae</taxon>
        <taxon>Loliinae</taxon>
        <taxon>Lolium</taxon>
    </lineage>
</organism>
<dbReference type="PANTHER" id="PTHR31096:SF51">
    <property type="entry name" value="ACT DOMAIN-CONTAINING PROTEIN ACR"/>
    <property type="match status" value="1"/>
</dbReference>
<dbReference type="GO" id="GO:0016597">
    <property type="term" value="F:amino acid binding"/>
    <property type="evidence" value="ECO:0007669"/>
    <property type="project" value="UniProtKB-UniRule"/>
</dbReference>
<comment type="caution">
    <text evidence="3">The sequence shown here is derived from an EMBL/GenBank/DDBJ whole genome shotgun (WGS) entry which is preliminary data.</text>
</comment>
<dbReference type="PANTHER" id="PTHR31096">
    <property type="entry name" value="ACT DOMAIN-CONTAINING PROTEIN ACR4-RELATED"/>
    <property type="match status" value="1"/>
</dbReference>
<protein>
    <recommendedName>
        <fullName evidence="2">ACT domain-containing protein ACR</fullName>
    </recommendedName>
    <alternativeName>
        <fullName evidence="2">Protein ACT DOMAIN REPEATS</fullName>
    </alternativeName>
</protein>
<dbReference type="InterPro" id="IPR040217">
    <property type="entry name" value="ACR1-12"/>
</dbReference>
<comment type="function">
    <text evidence="2">Binds amino acids.</text>
</comment>
<gene>
    <name evidence="3" type="ORF">QYE76_027181</name>
</gene>
<sequence>MEAEDALSDHGVCVRKRYVSSDNGRWFMDILHVADAAGRKVDEPTGCSHASREEALRARARRDDRPGLLSEVFALHDLRCGTIDARMWTHGGRVAALVCVREEDTGASIHEPVRIRRMESRLRHVLRGGARGARTILVDAATVGNLDRRFHQLLNGDGEASRCAHVEGPRDNAA</sequence>
<name>A0AAD8VEY6_LOLMU</name>
<evidence type="ECO:0000313" key="4">
    <source>
        <dbReference type="Proteomes" id="UP001231189"/>
    </source>
</evidence>
<accession>A0AAD8VEY6</accession>
<reference evidence="3" key="1">
    <citation type="submission" date="2023-07" db="EMBL/GenBank/DDBJ databases">
        <title>A chromosome-level genome assembly of Lolium multiflorum.</title>
        <authorList>
            <person name="Chen Y."/>
            <person name="Copetti D."/>
            <person name="Kolliker R."/>
            <person name="Studer B."/>
        </authorList>
    </citation>
    <scope>NUCLEOTIDE SEQUENCE</scope>
    <source>
        <strain evidence="3">02402/16</strain>
        <tissue evidence="3">Leaf</tissue>
    </source>
</reference>
<proteinExistence type="predicted"/>
<evidence type="ECO:0000313" key="3">
    <source>
        <dbReference type="EMBL" id="KAK1602661.1"/>
    </source>
</evidence>
<evidence type="ECO:0000256" key="2">
    <source>
        <dbReference type="RuleBase" id="RU369043"/>
    </source>
</evidence>
<dbReference type="EMBL" id="JAUUTY010000209">
    <property type="protein sequence ID" value="KAK1602661.1"/>
    <property type="molecule type" value="Genomic_DNA"/>
</dbReference>
<dbReference type="AlphaFoldDB" id="A0AAD8VEY6"/>
<keyword evidence="4" id="KW-1185">Reference proteome</keyword>
<keyword evidence="1 2" id="KW-0677">Repeat</keyword>
<evidence type="ECO:0000256" key="1">
    <source>
        <dbReference type="ARBA" id="ARBA00022737"/>
    </source>
</evidence>
<dbReference type="Proteomes" id="UP001231189">
    <property type="component" value="Unassembled WGS sequence"/>
</dbReference>